<accession>A0A445GJP5</accession>
<dbReference type="AlphaFoldDB" id="A0A445GJP5"/>
<organism evidence="2 3">
    <name type="scientific">Glycine soja</name>
    <name type="common">Wild soybean</name>
    <dbReference type="NCBI Taxonomy" id="3848"/>
    <lineage>
        <taxon>Eukaryota</taxon>
        <taxon>Viridiplantae</taxon>
        <taxon>Streptophyta</taxon>
        <taxon>Embryophyta</taxon>
        <taxon>Tracheophyta</taxon>
        <taxon>Spermatophyta</taxon>
        <taxon>Magnoliopsida</taxon>
        <taxon>eudicotyledons</taxon>
        <taxon>Gunneridae</taxon>
        <taxon>Pentapetalae</taxon>
        <taxon>rosids</taxon>
        <taxon>fabids</taxon>
        <taxon>Fabales</taxon>
        <taxon>Fabaceae</taxon>
        <taxon>Papilionoideae</taxon>
        <taxon>50 kb inversion clade</taxon>
        <taxon>NPAAA clade</taxon>
        <taxon>indigoferoid/millettioid clade</taxon>
        <taxon>Phaseoleae</taxon>
        <taxon>Glycine</taxon>
        <taxon>Glycine subgen. Soja</taxon>
    </lineage>
</organism>
<protein>
    <submittedName>
        <fullName evidence="2">Uncharacterized protein</fullName>
    </submittedName>
</protein>
<gene>
    <name evidence="2" type="ORF">D0Y65_043945</name>
</gene>
<evidence type="ECO:0000256" key="1">
    <source>
        <dbReference type="SAM" id="MobiDB-lite"/>
    </source>
</evidence>
<sequence length="87" mass="9252">MALEAEVVQGHDMGEIVALGLESAATPSQVTSLSSTSAAVAFSAISIQTVELGRDCSKKVRMVGGQLNKKVKRKTRMRSNENGSRMN</sequence>
<comment type="caution">
    <text evidence="2">The sequence shown here is derived from an EMBL/GenBank/DDBJ whole genome shotgun (WGS) entry which is preliminary data.</text>
</comment>
<keyword evidence="3" id="KW-1185">Reference proteome</keyword>
<proteinExistence type="predicted"/>
<reference evidence="2 3" key="1">
    <citation type="submission" date="2018-09" db="EMBL/GenBank/DDBJ databases">
        <title>A high-quality reference genome of wild soybean provides a powerful tool to mine soybean genomes.</title>
        <authorList>
            <person name="Xie M."/>
            <person name="Chung C.Y.L."/>
            <person name="Li M.-W."/>
            <person name="Wong F.-L."/>
            <person name="Chan T.-F."/>
            <person name="Lam H.-M."/>
        </authorList>
    </citation>
    <scope>NUCLEOTIDE SEQUENCE [LARGE SCALE GENOMIC DNA]</scope>
    <source>
        <strain evidence="3">cv. W05</strain>
        <tissue evidence="2">Hypocotyl of etiolated seedlings</tissue>
    </source>
</reference>
<name>A0A445GJP5_GLYSO</name>
<dbReference type="EMBL" id="QZWG01000016">
    <property type="protein sequence ID" value="RZB61435.1"/>
    <property type="molecule type" value="Genomic_DNA"/>
</dbReference>
<evidence type="ECO:0000313" key="2">
    <source>
        <dbReference type="EMBL" id="RZB61435.1"/>
    </source>
</evidence>
<dbReference type="Proteomes" id="UP000289340">
    <property type="component" value="Chromosome 16"/>
</dbReference>
<feature type="region of interest" description="Disordered" evidence="1">
    <location>
        <begin position="66"/>
        <end position="87"/>
    </location>
</feature>
<evidence type="ECO:0000313" key="3">
    <source>
        <dbReference type="Proteomes" id="UP000289340"/>
    </source>
</evidence>